<keyword evidence="2" id="KW-1185">Reference proteome</keyword>
<dbReference type="AlphaFoldDB" id="A0A5J5BNZ3"/>
<proteinExistence type="predicted"/>
<dbReference type="Proteomes" id="UP000325577">
    <property type="component" value="Linkage Group LG11"/>
</dbReference>
<organism evidence="1 2">
    <name type="scientific">Nyssa sinensis</name>
    <dbReference type="NCBI Taxonomy" id="561372"/>
    <lineage>
        <taxon>Eukaryota</taxon>
        <taxon>Viridiplantae</taxon>
        <taxon>Streptophyta</taxon>
        <taxon>Embryophyta</taxon>
        <taxon>Tracheophyta</taxon>
        <taxon>Spermatophyta</taxon>
        <taxon>Magnoliopsida</taxon>
        <taxon>eudicotyledons</taxon>
        <taxon>Gunneridae</taxon>
        <taxon>Pentapetalae</taxon>
        <taxon>asterids</taxon>
        <taxon>Cornales</taxon>
        <taxon>Nyssaceae</taxon>
        <taxon>Nyssa</taxon>
    </lineage>
</organism>
<sequence length="76" mass="8479">MLQGITNKCFELVANDGFYITISISDVALLLSPRFLKRQGFGFNNHQTSEQDMAPQSSGFASLKGNLMAWVESENY</sequence>
<evidence type="ECO:0000313" key="2">
    <source>
        <dbReference type="Proteomes" id="UP000325577"/>
    </source>
</evidence>
<gene>
    <name evidence="1" type="ORF">F0562_022524</name>
</gene>
<accession>A0A5J5BNZ3</accession>
<dbReference type="EMBL" id="CM018034">
    <property type="protein sequence ID" value="KAA8544436.1"/>
    <property type="molecule type" value="Genomic_DNA"/>
</dbReference>
<reference evidence="1 2" key="1">
    <citation type="submission" date="2019-09" db="EMBL/GenBank/DDBJ databases">
        <title>A chromosome-level genome assembly of the Chinese tupelo Nyssa sinensis.</title>
        <authorList>
            <person name="Yang X."/>
            <person name="Kang M."/>
            <person name="Yang Y."/>
            <person name="Xiong H."/>
            <person name="Wang M."/>
            <person name="Zhang Z."/>
            <person name="Wang Z."/>
            <person name="Wu H."/>
            <person name="Ma T."/>
            <person name="Liu J."/>
            <person name="Xi Z."/>
        </authorList>
    </citation>
    <scope>NUCLEOTIDE SEQUENCE [LARGE SCALE GENOMIC DNA]</scope>
    <source>
        <strain evidence="1">J267</strain>
        <tissue evidence="1">Leaf</tissue>
    </source>
</reference>
<name>A0A5J5BNZ3_9ASTE</name>
<protein>
    <submittedName>
        <fullName evidence="1">Uncharacterized protein</fullName>
    </submittedName>
</protein>
<evidence type="ECO:0000313" key="1">
    <source>
        <dbReference type="EMBL" id="KAA8544436.1"/>
    </source>
</evidence>